<keyword evidence="1" id="KW-1133">Transmembrane helix</keyword>
<feature type="transmembrane region" description="Helical" evidence="1">
    <location>
        <begin position="117"/>
        <end position="137"/>
    </location>
</feature>
<keyword evidence="1" id="KW-0472">Membrane</keyword>
<feature type="transmembrane region" description="Helical" evidence="1">
    <location>
        <begin position="210"/>
        <end position="235"/>
    </location>
</feature>
<dbReference type="Proteomes" id="UP001500879">
    <property type="component" value="Unassembled WGS sequence"/>
</dbReference>
<comment type="caution">
    <text evidence="2">The sequence shown here is derived from an EMBL/GenBank/DDBJ whole genome shotgun (WGS) entry which is preliminary data.</text>
</comment>
<evidence type="ECO:0000313" key="3">
    <source>
        <dbReference type="Proteomes" id="UP001500879"/>
    </source>
</evidence>
<dbReference type="Pfam" id="PF17198">
    <property type="entry name" value="AveC_like"/>
    <property type="match status" value="1"/>
</dbReference>
<evidence type="ECO:0000256" key="1">
    <source>
        <dbReference type="SAM" id="Phobius"/>
    </source>
</evidence>
<evidence type="ECO:0008006" key="4">
    <source>
        <dbReference type="Google" id="ProtNLM"/>
    </source>
</evidence>
<sequence>MAATLATFGVLIWRDCRRQGAVTLSAALFVGWLLCFWQDPLLNYRHLMVITSRHDLNVTSWGPYLPGWHPPHPELASEALVGASMFAYAAMIIWYWVPMWLTKPVLRRRPRWGLLRLLPVVLLAGAVADAVCEGLWLRTGVYMYPTDAASLSLFGGHWYQLYIPQITNIAMFISAPPVLMHLYAQRHATTVHIFRGTEQAGPRTAGWARLLAGVGFTNFFLLIAAFVGVGIGYLFGTGPIPPDTPSHLWPLPH</sequence>
<dbReference type="EMBL" id="BAAABX010000056">
    <property type="protein sequence ID" value="GAA0424940.1"/>
    <property type="molecule type" value="Genomic_DNA"/>
</dbReference>
<gene>
    <name evidence="2" type="ORF">GCM10010357_53110</name>
</gene>
<protein>
    <recommendedName>
        <fullName evidence="4">Spirocyclase, AveC family</fullName>
    </recommendedName>
</protein>
<dbReference type="InterPro" id="IPR033459">
    <property type="entry name" value="AveC-like"/>
</dbReference>
<feature type="transmembrane region" description="Helical" evidence="1">
    <location>
        <begin position="79"/>
        <end position="97"/>
    </location>
</feature>
<keyword evidence="1" id="KW-0812">Transmembrane</keyword>
<keyword evidence="3" id="KW-1185">Reference proteome</keyword>
<feature type="transmembrane region" description="Helical" evidence="1">
    <location>
        <begin position="21"/>
        <end position="39"/>
    </location>
</feature>
<accession>A0ABN0Z026</accession>
<name>A0ABN0Z026_9ACTN</name>
<dbReference type="RefSeq" id="WP_344029313.1">
    <property type="nucleotide sequence ID" value="NZ_BAAABX010000056.1"/>
</dbReference>
<reference evidence="2 3" key="1">
    <citation type="journal article" date="2019" name="Int. J. Syst. Evol. Microbiol.">
        <title>The Global Catalogue of Microorganisms (GCM) 10K type strain sequencing project: providing services to taxonomists for standard genome sequencing and annotation.</title>
        <authorList>
            <consortium name="The Broad Institute Genomics Platform"/>
            <consortium name="The Broad Institute Genome Sequencing Center for Infectious Disease"/>
            <person name="Wu L."/>
            <person name="Ma J."/>
        </authorList>
    </citation>
    <scope>NUCLEOTIDE SEQUENCE [LARGE SCALE GENOMIC DNA]</scope>
    <source>
        <strain evidence="2 3">JCM 4788</strain>
    </source>
</reference>
<feature type="transmembrane region" description="Helical" evidence="1">
    <location>
        <begin position="157"/>
        <end position="179"/>
    </location>
</feature>
<evidence type="ECO:0000313" key="2">
    <source>
        <dbReference type="EMBL" id="GAA0424940.1"/>
    </source>
</evidence>
<organism evidence="2 3">
    <name type="scientific">Streptomyces luteireticuli</name>
    <dbReference type="NCBI Taxonomy" id="173858"/>
    <lineage>
        <taxon>Bacteria</taxon>
        <taxon>Bacillati</taxon>
        <taxon>Actinomycetota</taxon>
        <taxon>Actinomycetes</taxon>
        <taxon>Kitasatosporales</taxon>
        <taxon>Streptomycetaceae</taxon>
        <taxon>Streptomyces</taxon>
    </lineage>
</organism>
<proteinExistence type="predicted"/>